<comment type="catalytic activity">
    <reaction evidence="3">
        <text>GTP + H2O = GDP + phosphate + H(+)</text>
        <dbReference type="Rhea" id="RHEA:19669"/>
        <dbReference type="ChEBI" id="CHEBI:15377"/>
        <dbReference type="ChEBI" id="CHEBI:15378"/>
        <dbReference type="ChEBI" id="CHEBI:37565"/>
        <dbReference type="ChEBI" id="CHEBI:43474"/>
        <dbReference type="ChEBI" id="CHEBI:58189"/>
    </reaction>
</comment>
<dbReference type="InterPro" id="IPR009000">
    <property type="entry name" value="Transl_B-barrel_sf"/>
</dbReference>
<protein>
    <recommendedName>
        <fullName evidence="3">Large ribosomal subunit assembly factor BipA</fullName>
        <ecNumber evidence="3">3.6.5.-</ecNumber>
    </recommendedName>
    <alternativeName>
        <fullName evidence="3">GTP-binding protein BipA</fullName>
    </alternativeName>
</protein>
<evidence type="ECO:0000259" key="4">
    <source>
        <dbReference type="PROSITE" id="PS51722"/>
    </source>
</evidence>
<dbReference type="InterPro" id="IPR042116">
    <property type="entry name" value="TypA/BipA_C"/>
</dbReference>
<dbReference type="SUPFAM" id="SSF54980">
    <property type="entry name" value="EF-G C-terminal domain-like"/>
    <property type="match status" value="2"/>
</dbReference>
<dbReference type="PANTHER" id="PTHR42908:SF8">
    <property type="entry name" value="TR-TYPE G DOMAIN-CONTAINING PROTEIN"/>
    <property type="match status" value="1"/>
</dbReference>
<dbReference type="PROSITE" id="PS51722">
    <property type="entry name" value="G_TR_2"/>
    <property type="match status" value="1"/>
</dbReference>
<dbReference type="Gene3D" id="3.40.50.300">
    <property type="entry name" value="P-loop containing nucleotide triphosphate hydrolases"/>
    <property type="match status" value="1"/>
</dbReference>
<dbReference type="HAMAP" id="MF_00849">
    <property type="entry name" value="BipA"/>
    <property type="match status" value="1"/>
</dbReference>
<dbReference type="Gene3D" id="2.40.50.250">
    <property type="entry name" value="bipa protein"/>
    <property type="match status" value="1"/>
</dbReference>
<dbReference type="NCBIfam" id="TIGR01394">
    <property type="entry name" value="TypA_BipA"/>
    <property type="match status" value="1"/>
</dbReference>
<keyword evidence="1 3" id="KW-0547">Nucleotide-binding</keyword>
<dbReference type="InterPro" id="IPR035651">
    <property type="entry name" value="BipA_V"/>
</dbReference>
<dbReference type="InterPro" id="IPR000640">
    <property type="entry name" value="EFG_V-like"/>
</dbReference>
<dbReference type="RefSeq" id="WP_166331311.1">
    <property type="nucleotide sequence ID" value="NZ_CP049933.1"/>
</dbReference>
<dbReference type="InterPro" id="IPR000795">
    <property type="entry name" value="T_Tr_GTP-bd_dom"/>
</dbReference>
<gene>
    <name evidence="5" type="primary">typA</name>
    <name evidence="3" type="synonym">bipA</name>
    <name evidence="5" type="ORF">G7066_11890</name>
</gene>
<keyword evidence="3" id="KW-0690">Ribosome biogenesis</keyword>
<dbReference type="InterPro" id="IPR047041">
    <property type="entry name" value="BipA_GTP-bd_dom"/>
</dbReference>
<keyword evidence="6" id="KW-1185">Reference proteome</keyword>
<comment type="similarity">
    <text evidence="3">Belongs to the TRAFAC class translation factor GTPase superfamily. Classic translation factor GTPase family. BipA subfamily.</text>
</comment>
<dbReference type="Gene3D" id="3.30.70.240">
    <property type="match status" value="1"/>
</dbReference>
<dbReference type="InterPro" id="IPR006298">
    <property type="entry name" value="BipA"/>
</dbReference>
<dbReference type="PANTHER" id="PTHR42908">
    <property type="entry name" value="TRANSLATION ELONGATION FACTOR-RELATED"/>
    <property type="match status" value="1"/>
</dbReference>
<proteinExistence type="inferred from homology"/>
<keyword evidence="3" id="KW-0378">Hydrolase</keyword>
<dbReference type="NCBIfam" id="TIGR00231">
    <property type="entry name" value="small_GTP"/>
    <property type="match status" value="1"/>
</dbReference>
<name>A0ABX6JXN4_9MICO</name>
<feature type="binding site" evidence="3">
    <location>
        <begin position="19"/>
        <end position="24"/>
    </location>
    <ligand>
        <name>GTP</name>
        <dbReference type="ChEBI" id="CHEBI:37565"/>
    </ligand>
</feature>
<dbReference type="Gene3D" id="2.40.30.10">
    <property type="entry name" value="Translation factors"/>
    <property type="match status" value="1"/>
</dbReference>
<dbReference type="PRINTS" id="PR00315">
    <property type="entry name" value="ELONGATNFCT"/>
</dbReference>
<dbReference type="Pfam" id="PF21018">
    <property type="entry name" value="BipA_C"/>
    <property type="match status" value="1"/>
</dbReference>
<evidence type="ECO:0000256" key="3">
    <source>
        <dbReference type="HAMAP-Rule" id="MF_00849"/>
    </source>
</evidence>
<dbReference type="Pfam" id="PF00679">
    <property type="entry name" value="EFG_C"/>
    <property type="match status" value="1"/>
</dbReference>
<dbReference type="SMART" id="SM00838">
    <property type="entry name" value="EFG_C"/>
    <property type="match status" value="1"/>
</dbReference>
<dbReference type="PROSITE" id="PS00301">
    <property type="entry name" value="G_TR_1"/>
    <property type="match status" value="1"/>
</dbReference>
<comment type="subcellular location">
    <subcellularLocation>
        <location evidence="3">Cytoplasm</location>
    </subcellularLocation>
    <text evidence="3">Binds to ribosomes.</text>
</comment>
<keyword evidence="3" id="KW-0963">Cytoplasm</keyword>
<keyword evidence="2 3" id="KW-0342">GTP-binding</keyword>
<dbReference type="EC" id="3.6.5.-" evidence="3"/>
<dbReference type="Gene3D" id="3.30.70.870">
    <property type="entry name" value="Elongation Factor G (Translational Gtpase), domain 3"/>
    <property type="match status" value="1"/>
</dbReference>
<evidence type="ECO:0000313" key="6">
    <source>
        <dbReference type="Proteomes" id="UP000503441"/>
    </source>
</evidence>
<keyword evidence="3" id="KW-0699">rRNA-binding</keyword>
<dbReference type="Pfam" id="PF03144">
    <property type="entry name" value="GTP_EFTU_D2"/>
    <property type="match status" value="1"/>
</dbReference>
<dbReference type="CDD" id="cd03710">
    <property type="entry name" value="BipA_TypA_C"/>
    <property type="match status" value="1"/>
</dbReference>
<evidence type="ECO:0000256" key="2">
    <source>
        <dbReference type="ARBA" id="ARBA00023134"/>
    </source>
</evidence>
<evidence type="ECO:0000313" key="5">
    <source>
        <dbReference type="EMBL" id="QIM19086.1"/>
    </source>
</evidence>
<dbReference type="SUPFAM" id="SSF52540">
    <property type="entry name" value="P-loop containing nucleoside triphosphate hydrolases"/>
    <property type="match status" value="1"/>
</dbReference>
<comment type="function">
    <text evidence="3">A 50S ribosomal subunit assembly protein with GTPase activity, required for 50S subunit assembly at low temperatures, may also play a role in translation. Binds GTP and analogs. Binds the 70S ribosome between the 30S and 50S subunits, in a similar position as ribosome-bound EF-G; it contacts a number of ribosomal proteins, both rRNAs and the A-site tRNA.</text>
</comment>
<dbReference type="CDD" id="cd01891">
    <property type="entry name" value="TypA_BipA"/>
    <property type="match status" value="1"/>
</dbReference>
<sequence>MALATREDLRNVAIVAHVDHGKTTLVDAMLRQTNSFDAHAEMDDRVMDSNDLEREKGITILAKNTAITYEGVHAKNGPIIINVVDTPGHADFGGEVERALSMVDGVVLLVDSSEGPLPQTRFVLRKALEAKLPVILAVNKTDRPDGRIEEVEGEAQDLLLGLASDLSEDHPDIDIDAVLDVPTVYLSGRAGAASHNRPENGELPDNPDLEPLFETILDRVPAPQFDDEAPLQAHVTNLDSSPFLGRIALLRVHNGWIHKGETVAWVKLDGSVQNVRITELMLTKALTRFPAEKAGPGDIVAIAGIEDITIGETISDAEDVRPLPAIHIDEPAISMTIGANTSPLVGKVKGHKLTARMIKDRLDRELIGNVSLRVLDTSRPDAWEVQGRGELALAILVENMRREGFELTVGKPQVVTKQIDGKTHEPYEHLTIDTPEEHLGAITQLLAARKGRMENMVNNGTGWVRMEFIVPSRGLIGFRSEFMTTTRGTGIANAISHGYDEWSGSIVTRNNGSIVADRAGVATPFSIINLQERMSFFVQPTQEVYEGMVIGENSRSEDMDVNITKEKKLTNMRSASADNFESMTPPRQLTLEECLEFAREDECVEVTPEVVRIRKVELDASARARAASRVKNQK</sequence>
<dbReference type="InterPro" id="IPR035647">
    <property type="entry name" value="EFG_III/V"/>
</dbReference>
<keyword evidence="3" id="KW-0694">RNA-binding</keyword>
<keyword evidence="3" id="KW-0820">tRNA-binding</keyword>
<reference evidence="5 6" key="1">
    <citation type="submission" date="2020-03" db="EMBL/GenBank/DDBJ databases">
        <title>Leucobacter sp. nov., isolated from beetles.</title>
        <authorList>
            <person name="Hyun D.-W."/>
            <person name="Bae J.-W."/>
        </authorList>
    </citation>
    <scope>NUCLEOTIDE SEQUENCE [LARGE SCALE GENOMIC DNA]</scope>
    <source>
        <strain evidence="5 6">HDW9A</strain>
    </source>
</reference>
<dbReference type="SUPFAM" id="SSF50447">
    <property type="entry name" value="Translation proteins"/>
    <property type="match status" value="1"/>
</dbReference>
<dbReference type="Proteomes" id="UP000503441">
    <property type="component" value="Chromosome"/>
</dbReference>
<accession>A0ABX6JXN4</accession>
<dbReference type="InterPro" id="IPR005225">
    <property type="entry name" value="Small_GTP-bd"/>
</dbReference>
<dbReference type="InterPro" id="IPR031157">
    <property type="entry name" value="G_TR_CS"/>
</dbReference>
<dbReference type="InterPro" id="IPR048876">
    <property type="entry name" value="BipA_C"/>
</dbReference>
<organism evidence="5 6">
    <name type="scientific">Leucobacter coleopterorum</name>
    <dbReference type="NCBI Taxonomy" id="2714933"/>
    <lineage>
        <taxon>Bacteria</taxon>
        <taxon>Bacillati</taxon>
        <taxon>Actinomycetota</taxon>
        <taxon>Actinomycetes</taxon>
        <taxon>Micrococcales</taxon>
        <taxon>Microbacteriaceae</taxon>
        <taxon>Leucobacter</taxon>
    </lineage>
</organism>
<comment type="subunit">
    <text evidence="3">Monomer.</text>
</comment>
<dbReference type="Pfam" id="PF00009">
    <property type="entry name" value="GTP_EFTU"/>
    <property type="match status" value="1"/>
</dbReference>
<dbReference type="InterPro" id="IPR027417">
    <property type="entry name" value="P-loop_NTPase"/>
</dbReference>
<dbReference type="InterPro" id="IPR004161">
    <property type="entry name" value="EFTu-like_2"/>
</dbReference>
<evidence type="ECO:0000256" key="1">
    <source>
        <dbReference type="ARBA" id="ARBA00022741"/>
    </source>
</evidence>
<feature type="domain" description="Tr-type G" evidence="4">
    <location>
        <begin position="7"/>
        <end position="224"/>
    </location>
</feature>
<dbReference type="EMBL" id="CP049933">
    <property type="protein sequence ID" value="QIM19086.1"/>
    <property type="molecule type" value="Genomic_DNA"/>
</dbReference>
<dbReference type="InterPro" id="IPR047042">
    <property type="entry name" value="BipA_II"/>
</dbReference>
<feature type="binding site" evidence="3">
    <location>
        <begin position="139"/>
        <end position="142"/>
    </location>
    <ligand>
        <name>GTP</name>
        <dbReference type="ChEBI" id="CHEBI:37565"/>
    </ligand>
</feature>
<dbReference type="CDD" id="cd03691">
    <property type="entry name" value="BipA_TypA_II"/>
    <property type="match status" value="1"/>
</dbReference>